<dbReference type="PANTHER" id="PTHR35043:SF8">
    <property type="entry name" value="DUF4220 DOMAIN-CONTAINING PROTEIN"/>
    <property type="match status" value="1"/>
</dbReference>
<dbReference type="AlphaFoldDB" id="A0AA39R067"/>
<dbReference type="PANTHER" id="PTHR35043">
    <property type="entry name" value="TRANSCRIPTION FACTOR DOMAIN-CONTAINING PROTEIN"/>
    <property type="match status" value="1"/>
</dbReference>
<proteinExistence type="predicted"/>
<feature type="transmembrane region" description="Helical" evidence="1">
    <location>
        <begin position="337"/>
        <end position="354"/>
    </location>
</feature>
<accession>A0AA39R067</accession>
<keyword evidence="1" id="KW-0472">Membrane</keyword>
<reference evidence="2" key="1">
    <citation type="submission" date="2023-03" db="EMBL/GenBank/DDBJ databases">
        <title>Complete genome of Cladonia borealis.</title>
        <authorList>
            <person name="Park H."/>
        </authorList>
    </citation>
    <scope>NUCLEOTIDE SEQUENCE</scope>
    <source>
        <strain evidence="2">ANT050790</strain>
    </source>
</reference>
<feature type="transmembrane region" description="Helical" evidence="1">
    <location>
        <begin position="220"/>
        <end position="243"/>
    </location>
</feature>
<protein>
    <submittedName>
        <fullName evidence="2">Uncharacterized protein</fullName>
    </submittedName>
</protein>
<evidence type="ECO:0000256" key="1">
    <source>
        <dbReference type="SAM" id="Phobius"/>
    </source>
</evidence>
<organism evidence="2 3">
    <name type="scientific">Cladonia borealis</name>
    <dbReference type="NCBI Taxonomy" id="184061"/>
    <lineage>
        <taxon>Eukaryota</taxon>
        <taxon>Fungi</taxon>
        <taxon>Dikarya</taxon>
        <taxon>Ascomycota</taxon>
        <taxon>Pezizomycotina</taxon>
        <taxon>Lecanoromycetes</taxon>
        <taxon>OSLEUM clade</taxon>
        <taxon>Lecanoromycetidae</taxon>
        <taxon>Lecanorales</taxon>
        <taxon>Lecanorineae</taxon>
        <taxon>Cladoniaceae</taxon>
        <taxon>Cladonia</taxon>
    </lineage>
</organism>
<comment type="caution">
    <text evidence="2">The sequence shown here is derived from an EMBL/GenBank/DDBJ whole genome shotgun (WGS) entry which is preliminary data.</text>
</comment>
<gene>
    <name evidence="2" type="ORF">JMJ35_005561</name>
</gene>
<dbReference type="Proteomes" id="UP001166286">
    <property type="component" value="Unassembled WGS sequence"/>
</dbReference>
<evidence type="ECO:0000313" key="2">
    <source>
        <dbReference type="EMBL" id="KAK0512433.1"/>
    </source>
</evidence>
<feature type="transmembrane region" description="Helical" evidence="1">
    <location>
        <begin position="37"/>
        <end position="59"/>
    </location>
</feature>
<name>A0AA39R067_9LECA</name>
<feature type="transmembrane region" description="Helical" evidence="1">
    <location>
        <begin position="374"/>
        <end position="396"/>
    </location>
</feature>
<evidence type="ECO:0000313" key="3">
    <source>
        <dbReference type="Proteomes" id="UP001166286"/>
    </source>
</evidence>
<feature type="transmembrane region" description="Helical" evidence="1">
    <location>
        <begin position="408"/>
        <end position="434"/>
    </location>
</feature>
<sequence length="466" mass="53478">MTTSDTFAPPNSTTHPKSSELAIGWISQPNGRGTIDILQSCALTTFLCAWSVLFLNIAAERETRLDFFKNKIRWMAFVMFFPEVLTAIAAEQWRSARQSVEDFVQLRKEWEVALDSSKSPEKLSRIRSNLSCIKSFPWTMRHAFYADMGGLRLDCPDFTPFPIDSQQTVYLIRYGYLDYPEIKERAIWDKNKADGFARFLCLVQITWFAIQAFGRCAQHLALSTFELSTLAFIFCTINTFFFLQHKPLDVETPIALQSTTKLEEILIRAGDQARERYNDTPLDFIRPRTRTTSLIAPFWFGMRAVFRWGSKRDSLPVMTFSNTDPVPPRGMKLSDTLYVNFFALAYYSIHLAAWHFTFPTPVERILWRTTSLTLLGLLIFYLFAIAFGTVMASRLARWGFNNNEANTILAVASLLPPWAAFLVHSPVIITYILARSYIIVEGFVSLRTLPKSAFESINWSNFLPHL</sequence>
<keyword evidence="1" id="KW-1133">Transmembrane helix</keyword>
<keyword evidence="3" id="KW-1185">Reference proteome</keyword>
<keyword evidence="1" id="KW-0812">Transmembrane</keyword>
<dbReference type="EMBL" id="JAFEKC020000011">
    <property type="protein sequence ID" value="KAK0512433.1"/>
    <property type="molecule type" value="Genomic_DNA"/>
</dbReference>